<name>A0A929B7E2_9PSEU</name>
<comment type="caution">
    <text evidence="2">The sequence shown here is derived from an EMBL/GenBank/DDBJ whole genome shotgun (WGS) entry which is preliminary data.</text>
</comment>
<evidence type="ECO:0000313" key="3">
    <source>
        <dbReference type="Proteomes" id="UP000598360"/>
    </source>
</evidence>
<dbReference type="Proteomes" id="UP000598360">
    <property type="component" value="Unassembled WGS sequence"/>
</dbReference>
<sequence length="133" mass="13172">MASALFACGAAALPAAAAEPVAPAAQAQQQQPATEATNVSGEINLLARNFSGYANLVDDQGTPIAGEKVEFFTRDGSTFLASGVTSADGGVVISEALPLGLDTVQLLTGVEARFSGGGDYAPSSATGAVTPKV</sequence>
<organism evidence="2 3">
    <name type="scientific">Saccharopolyspora montiporae</name>
    <dbReference type="NCBI Taxonomy" id="2781240"/>
    <lineage>
        <taxon>Bacteria</taxon>
        <taxon>Bacillati</taxon>
        <taxon>Actinomycetota</taxon>
        <taxon>Actinomycetes</taxon>
        <taxon>Pseudonocardiales</taxon>
        <taxon>Pseudonocardiaceae</taxon>
        <taxon>Saccharopolyspora</taxon>
    </lineage>
</organism>
<dbReference type="RefSeq" id="WP_193927056.1">
    <property type="nucleotide sequence ID" value="NZ_JADEYC010000007.1"/>
</dbReference>
<evidence type="ECO:0000313" key="2">
    <source>
        <dbReference type="EMBL" id="MBE9373606.1"/>
    </source>
</evidence>
<evidence type="ECO:0000256" key="1">
    <source>
        <dbReference type="SAM" id="SignalP"/>
    </source>
</evidence>
<reference evidence="2" key="1">
    <citation type="submission" date="2020-10" db="EMBL/GenBank/DDBJ databases">
        <title>Diversity and distribution of actinomycetes associated with coral in the coast of Hainan.</title>
        <authorList>
            <person name="Li F."/>
        </authorList>
    </citation>
    <scope>NUCLEOTIDE SEQUENCE</scope>
    <source>
        <strain evidence="2">HNM0983</strain>
    </source>
</reference>
<proteinExistence type="predicted"/>
<protein>
    <submittedName>
        <fullName evidence="2">Uncharacterized protein</fullName>
    </submittedName>
</protein>
<keyword evidence="3" id="KW-1185">Reference proteome</keyword>
<feature type="chain" id="PRO_5038778455" evidence="1">
    <location>
        <begin position="18"/>
        <end position="133"/>
    </location>
</feature>
<keyword evidence="1" id="KW-0732">Signal</keyword>
<feature type="signal peptide" evidence="1">
    <location>
        <begin position="1"/>
        <end position="17"/>
    </location>
</feature>
<gene>
    <name evidence="2" type="ORF">IQ251_03995</name>
</gene>
<dbReference type="AlphaFoldDB" id="A0A929B7E2"/>
<dbReference type="EMBL" id="JADEYC010000007">
    <property type="protein sequence ID" value="MBE9373606.1"/>
    <property type="molecule type" value="Genomic_DNA"/>
</dbReference>
<accession>A0A929B7E2</accession>